<dbReference type="CDD" id="cd02801">
    <property type="entry name" value="DUS_like_FMN"/>
    <property type="match status" value="1"/>
</dbReference>
<dbReference type="PANTHER" id="PTHR45846">
    <property type="entry name" value="TRNA-DIHYDROURIDINE(47) SYNTHASE [NAD(P)(+)]-LIKE"/>
    <property type="match status" value="1"/>
</dbReference>
<feature type="domain" description="DUS-like FMN-binding" evidence="8">
    <location>
        <begin position="5"/>
        <end position="298"/>
    </location>
</feature>
<comment type="function">
    <text evidence="5">Catalyzes the synthesis of 5,6-dihydrouridine (D), a modified base found in the D-loop of most tRNAs, via the reduction of the C5-C6 double bond in target uridines.</text>
</comment>
<evidence type="ECO:0000313" key="9">
    <source>
        <dbReference type="EMBL" id="AEV67633.1"/>
    </source>
</evidence>
<dbReference type="STRING" id="720554.Clocl_0955"/>
<evidence type="ECO:0000256" key="2">
    <source>
        <dbReference type="ARBA" id="ARBA00022643"/>
    </source>
</evidence>
<dbReference type="Proteomes" id="UP000005435">
    <property type="component" value="Chromosome"/>
</dbReference>
<dbReference type="InterPro" id="IPR013785">
    <property type="entry name" value="Aldolase_TIM"/>
</dbReference>
<organism evidence="9 10">
    <name type="scientific">Acetivibrio clariflavus (strain DSM 19732 / NBRC 101661 / EBR45)</name>
    <name type="common">Clostridium clariflavum</name>
    <dbReference type="NCBI Taxonomy" id="720554"/>
    <lineage>
        <taxon>Bacteria</taxon>
        <taxon>Bacillati</taxon>
        <taxon>Bacillota</taxon>
        <taxon>Clostridia</taxon>
        <taxon>Eubacteriales</taxon>
        <taxon>Oscillospiraceae</taxon>
        <taxon>Acetivibrio</taxon>
    </lineage>
</organism>
<dbReference type="InterPro" id="IPR001269">
    <property type="entry name" value="DUS_fam"/>
</dbReference>
<evidence type="ECO:0000256" key="6">
    <source>
        <dbReference type="PIRSR" id="PIRSR006621-1"/>
    </source>
</evidence>
<comment type="cofactor">
    <cofactor evidence="5 7">
        <name>FMN</name>
        <dbReference type="ChEBI" id="CHEBI:58210"/>
    </cofactor>
</comment>
<comment type="similarity">
    <text evidence="5">Belongs to the dus family.</text>
</comment>
<evidence type="ECO:0000256" key="3">
    <source>
        <dbReference type="ARBA" id="ARBA00022694"/>
    </source>
</evidence>
<sequence precursor="true">MKIFLAPLQGMTVAGYRNAFARHFGGIDAYYSPFIATSEVNKVNKLLLKDILPENNDPAVKLIPQILGNNGMQFKVFAEAISNLGYYEINWNIGCPYPTVTSKKKGAGMLPYPDMIKSFLDKACSGNSYVVTVKMRLGMESPEEGMRVIEVLNDYPLGGVIIHARTGVQKYDGNVDLEAFIKMASLCKHEITYNGDIFTYEDYQRISMRIPFVENFMLGRGALINPFLPSEIKGNIAAPENKIDIIRAFHNEIFDYYRNRVSGDKHLCDKMMEFWSYMSVNLNKDGKFMKKLKKCRNISHYLELVNQLLGTDSVWTDAILS</sequence>
<feature type="binding site" evidence="7">
    <location>
        <position position="65"/>
    </location>
    <ligand>
        <name>FMN</name>
        <dbReference type="ChEBI" id="CHEBI:58210"/>
    </ligand>
</feature>
<dbReference type="GO" id="GO:0050660">
    <property type="term" value="F:flavin adenine dinucleotide binding"/>
    <property type="evidence" value="ECO:0007669"/>
    <property type="project" value="InterPro"/>
</dbReference>
<dbReference type="AlphaFoldDB" id="G8LWY1"/>
<dbReference type="HOGENOM" id="CLU_013299_6_0_9"/>
<evidence type="ECO:0000313" key="10">
    <source>
        <dbReference type="Proteomes" id="UP000005435"/>
    </source>
</evidence>
<dbReference type="PIRSF" id="PIRSF006621">
    <property type="entry name" value="Dus"/>
    <property type="match status" value="1"/>
</dbReference>
<dbReference type="EMBL" id="CP003065">
    <property type="protein sequence ID" value="AEV67633.1"/>
    <property type="molecule type" value="Genomic_DNA"/>
</dbReference>
<feature type="binding site" evidence="7">
    <location>
        <position position="163"/>
    </location>
    <ligand>
        <name>FMN</name>
        <dbReference type="ChEBI" id="CHEBI:58210"/>
    </ligand>
</feature>
<evidence type="ECO:0000256" key="7">
    <source>
        <dbReference type="PIRSR" id="PIRSR006621-2"/>
    </source>
</evidence>
<dbReference type="OrthoDB" id="9764501at2"/>
<dbReference type="KEGG" id="ccl:Clocl_0955"/>
<dbReference type="RefSeq" id="WP_014254251.1">
    <property type="nucleotide sequence ID" value="NC_016627.1"/>
</dbReference>
<evidence type="ECO:0000256" key="4">
    <source>
        <dbReference type="ARBA" id="ARBA00023002"/>
    </source>
</evidence>
<evidence type="ECO:0000259" key="8">
    <source>
        <dbReference type="Pfam" id="PF01207"/>
    </source>
</evidence>
<dbReference type="Gene3D" id="3.20.20.70">
    <property type="entry name" value="Aldolase class I"/>
    <property type="match status" value="1"/>
</dbReference>
<evidence type="ECO:0000256" key="1">
    <source>
        <dbReference type="ARBA" id="ARBA00022630"/>
    </source>
</evidence>
<dbReference type="Pfam" id="PF01207">
    <property type="entry name" value="Dus"/>
    <property type="match status" value="1"/>
</dbReference>
<dbReference type="SUPFAM" id="SSF51395">
    <property type="entry name" value="FMN-linked oxidoreductases"/>
    <property type="match status" value="1"/>
</dbReference>
<dbReference type="GO" id="GO:0003723">
    <property type="term" value="F:RNA binding"/>
    <property type="evidence" value="ECO:0007669"/>
    <property type="project" value="TreeGrafter"/>
</dbReference>
<proteinExistence type="inferred from homology"/>
<keyword evidence="3 5" id="KW-0819">tRNA processing</keyword>
<evidence type="ECO:0000256" key="5">
    <source>
        <dbReference type="PIRNR" id="PIRNR006621"/>
    </source>
</evidence>
<feature type="active site" description="Proton donor" evidence="6">
    <location>
        <position position="95"/>
    </location>
</feature>
<dbReference type="EC" id="1.3.1.-" evidence="5"/>
<keyword evidence="1 5" id="KW-0285">Flavoprotein</keyword>
<dbReference type="InterPro" id="IPR035587">
    <property type="entry name" value="DUS-like_FMN-bd"/>
</dbReference>
<keyword evidence="10" id="KW-1185">Reference proteome</keyword>
<keyword evidence="7" id="KW-0547">Nucleotide-binding</keyword>
<reference evidence="9 10" key="2">
    <citation type="journal article" date="2012" name="Stand. Genomic Sci.">
        <title>Complete Genome Sequence of Clostridium clariflavum DSM 19732.</title>
        <authorList>
            <person name="Izquierdo J.A."/>
            <person name="Goodwin L."/>
            <person name="Davenport K.W."/>
            <person name="Teshima H."/>
            <person name="Bruce D."/>
            <person name="Detter C."/>
            <person name="Tapia R."/>
            <person name="Han S."/>
            <person name="Land M."/>
            <person name="Hauser L."/>
            <person name="Jeffries C.D."/>
            <person name="Han J."/>
            <person name="Pitluck S."/>
            <person name="Nolan M."/>
            <person name="Chen A."/>
            <person name="Huntemann M."/>
            <person name="Mavromatis K."/>
            <person name="Mikhailova N."/>
            <person name="Liolios K."/>
            <person name="Woyke T."/>
            <person name="Lynd L.R."/>
        </authorList>
    </citation>
    <scope>NUCLEOTIDE SEQUENCE [LARGE SCALE GENOMIC DNA]</scope>
    <source>
        <strain evidence="10">DSM 19732 / NBRC 101661 / EBR45</strain>
    </source>
</reference>
<dbReference type="PANTHER" id="PTHR45846:SF1">
    <property type="entry name" value="TRNA-DIHYDROURIDINE(47) SYNTHASE [NAD(P)(+)]-LIKE"/>
    <property type="match status" value="1"/>
</dbReference>
<gene>
    <name evidence="9" type="ordered locus">Clocl_0955</name>
</gene>
<dbReference type="GO" id="GO:0017150">
    <property type="term" value="F:tRNA dihydrouridine synthase activity"/>
    <property type="evidence" value="ECO:0007669"/>
    <property type="project" value="InterPro"/>
</dbReference>
<feature type="binding site" evidence="7">
    <location>
        <position position="134"/>
    </location>
    <ligand>
        <name>FMN</name>
        <dbReference type="ChEBI" id="CHEBI:58210"/>
    </ligand>
</feature>
<dbReference type="eggNOG" id="COG0042">
    <property type="taxonomic scope" value="Bacteria"/>
</dbReference>
<reference evidence="10" key="1">
    <citation type="submission" date="2011-12" db="EMBL/GenBank/DDBJ databases">
        <title>Complete sequence of Clostridium clariflavum DSM 19732.</title>
        <authorList>
            <consortium name="US DOE Joint Genome Institute"/>
            <person name="Lucas S."/>
            <person name="Han J."/>
            <person name="Lapidus A."/>
            <person name="Cheng J.-F."/>
            <person name="Goodwin L."/>
            <person name="Pitluck S."/>
            <person name="Peters L."/>
            <person name="Teshima H."/>
            <person name="Detter J.C."/>
            <person name="Han C."/>
            <person name="Tapia R."/>
            <person name="Land M."/>
            <person name="Hauser L."/>
            <person name="Kyrpides N."/>
            <person name="Ivanova N."/>
            <person name="Pagani I."/>
            <person name="Kitzmiller T."/>
            <person name="Lynd L."/>
            <person name="Izquierdo J."/>
            <person name="Woyke T."/>
        </authorList>
    </citation>
    <scope>NUCLEOTIDE SEQUENCE [LARGE SCALE GENOMIC DNA]</scope>
    <source>
        <strain evidence="10">DSM 19732 / NBRC 101661 / EBR45</strain>
    </source>
</reference>
<name>G8LWY1_ACECE</name>
<protein>
    <recommendedName>
        <fullName evidence="5">tRNA-dihydrouridine synthase</fullName>
        <ecNumber evidence="5">1.3.1.-</ecNumber>
    </recommendedName>
</protein>
<keyword evidence="4 5" id="KW-0560">Oxidoreductase</keyword>
<accession>G8LWY1</accession>
<feature type="binding site" evidence="7">
    <location>
        <begin position="219"/>
        <end position="220"/>
    </location>
    <ligand>
        <name>FMN</name>
        <dbReference type="ChEBI" id="CHEBI:58210"/>
    </ligand>
</feature>
<keyword evidence="2 5" id="KW-0288">FMN</keyword>